<keyword evidence="2" id="KW-1185">Reference proteome</keyword>
<reference evidence="2" key="2">
    <citation type="journal article" date="2017" name="J. Anim. Genet.">
        <title>Multiple reference genome sequences of hot pepper reveal the massive evolution of plant disease resistance genes by retroduplication.</title>
        <authorList>
            <person name="Kim S."/>
            <person name="Park J."/>
            <person name="Yeom S.-I."/>
            <person name="Kim Y.-M."/>
            <person name="Seo E."/>
            <person name="Kim K.-T."/>
            <person name="Kim M.-S."/>
            <person name="Lee J.M."/>
            <person name="Cheong K."/>
            <person name="Shin H.-S."/>
            <person name="Kim S.-B."/>
            <person name="Han K."/>
            <person name="Lee J."/>
            <person name="Park M."/>
            <person name="Lee H.-A."/>
            <person name="Lee H.-Y."/>
            <person name="Lee Y."/>
            <person name="Oh S."/>
            <person name="Lee J.H."/>
            <person name="Choi E."/>
            <person name="Choi E."/>
            <person name="Lee S.E."/>
            <person name="Jeon J."/>
            <person name="Kim H."/>
            <person name="Choi G."/>
            <person name="Song H."/>
            <person name="Lee J."/>
            <person name="Lee S.-C."/>
            <person name="Kwon J.-K."/>
            <person name="Lee H.-Y."/>
            <person name="Koo N."/>
            <person name="Hong Y."/>
            <person name="Kim R.W."/>
            <person name="Kang W.-H."/>
            <person name="Huh J.H."/>
            <person name="Kang B.-C."/>
            <person name="Yang T.-J."/>
            <person name="Lee Y.-H."/>
            <person name="Bennetzen J.L."/>
            <person name="Choi D."/>
        </authorList>
    </citation>
    <scope>NUCLEOTIDE SEQUENCE [LARGE SCALE GENOMIC DNA]</scope>
    <source>
        <strain evidence="2">cv. PBC81</strain>
    </source>
</reference>
<gene>
    <name evidence="1" type="ORF">CQW23_25181</name>
</gene>
<dbReference type="EMBL" id="MLFT02000011">
    <property type="protein sequence ID" value="PHT33381.1"/>
    <property type="molecule type" value="Genomic_DNA"/>
</dbReference>
<reference evidence="1 2" key="1">
    <citation type="journal article" date="2017" name="Genome Biol.">
        <title>New reference genome sequences of hot pepper reveal the massive evolution of plant disease-resistance genes by retroduplication.</title>
        <authorList>
            <person name="Kim S."/>
            <person name="Park J."/>
            <person name="Yeom S.I."/>
            <person name="Kim Y.M."/>
            <person name="Seo E."/>
            <person name="Kim K.T."/>
            <person name="Kim M.S."/>
            <person name="Lee J.M."/>
            <person name="Cheong K."/>
            <person name="Shin H.S."/>
            <person name="Kim S.B."/>
            <person name="Han K."/>
            <person name="Lee J."/>
            <person name="Park M."/>
            <person name="Lee H.A."/>
            <person name="Lee H.Y."/>
            <person name="Lee Y."/>
            <person name="Oh S."/>
            <person name="Lee J.H."/>
            <person name="Choi E."/>
            <person name="Choi E."/>
            <person name="Lee S.E."/>
            <person name="Jeon J."/>
            <person name="Kim H."/>
            <person name="Choi G."/>
            <person name="Song H."/>
            <person name="Lee J."/>
            <person name="Lee S.C."/>
            <person name="Kwon J.K."/>
            <person name="Lee H.Y."/>
            <person name="Koo N."/>
            <person name="Hong Y."/>
            <person name="Kim R.W."/>
            <person name="Kang W.H."/>
            <person name="Huh J.H."/>
            <person name="Kang B.C."/>
            <person name="Yang T.J."/>
            <person name="Lee Y.H."/>
            <person name="Bennetzen J.L."/>
            <person name="Choi D."/>
        </authorList>
    </citation>
    <scope>NUCLEOTIDE SEQUENCE [LARGE SCALE GENOMIC DNA]</scope>
    <source>
        <strain evidence="2">cv. PBC81</strain>
    </source>
</reference>
<dbReference type="STRING" id="33114.A0A2G2VK54"/>
<evidence type="ECO:0000313" key="1">
    <source>
        <dbReference type="EMBL" id="PHT33381.1"/>
    </source>
</evidence>
<comment type="caution">
    <text evidence="1">The sequence shown here is derived from an EMBL/GenBank/DDBJ whole genome shotgun (WGS) entry which is preliminary data.</text>
</comment>
<evidence type="ECO:0000313" key="2">
    <source>
        <dbReference type="Proteomes" id="UP000224567"/>
    </source>
</evidence>
<protein>
    <submittedName>
        <fullName evidence="1">Uncharacterized protein</fullName>
    </submittedName>
</protein>
<dbReference type="Proteomes" id="UP000224567">
    <property type="component" value="Unassembled WGS sequence"/>
</dbReference>
<dbReference type="AlphaFoldDB" id="A0A2G2VK54"/>
<sequence length="318" mass="35971">MDFPEINIISDFEVGVKCLHNPSLVPRFFSLEKIPQAYNIWKYGALFIAILATFSSLIRRIKLLFIYIRRIKPSAEPLLQYLGEDYDLSDDDEGDELVDKCSTSEWLSEEPDNDADVEDLVVSGSSYYFREKGENGHLRFRHRRNSLEKFTWQCINGNNVVKLWDSLALGLDYEYDDLSKSVVTLWDMNQEEKIGNLFSSSKCEDLNVAMSSPGVIVSSEFQNNNNNNNVGGVFGAFDTRMRNRSSVVSANWSAGKVIGVDDSGTGKVYMRDKDDGVLTVGDMRNVKSPLELTEIDGDDTWWDADAVIVEEKFDGSKN</sequence>
<accession>A0A2G2VK54</accession>
<proteinExistence type="predicted"/>
<organism evidence="1 2">
    <name type="scientific">Capsicum baccatum</name>
    <name type="common">Peruvian pepper</name>
    <dbReference type="NCBI Taxonomy" id="33114"/>
    <lineage>
        <taxon>Eukaryota</taxon>
        <taxon>Viridiplantae</taxon>
        <taxon>Streptophyta</taxon>
        <taxon>Embryophyta</taxon>
        <taxon>Tracheophyta</taxon>
        <taxon>Spermatophyta</taxon>
        <taxon>Magnoliopsida</taxon>
        <taxon>eudicotyledons</taxon>
        <taxon>Gunneridae</taxon>
        <taxon>Pentapetalae</taxon>
        <taxon>asterids</taxon>
        <taxon>lamiids</taxon>
        <taxon>Solanales</taxon>
        <taxon>Solanaceae</taxon>
        <taxon>Solanoideae</taxon>
        <taxon>Capsiceae</taxon>
        <taxon>Capsicum</taxon>
    </lineage>
</organism>
<name>A0A2G2VK54_CAPBA</name>
<dbReference type="PANTHER" id="PTHR36715:SF1">
    <property type="entry name" value="PROTEIN, PUTATIVE-RELATED"/>
    <property type="match status" value="1"/>
</dbReference>
<dbReference type="PANTHER" id="PTHR36715">
    <property type="entry name" value="BNAANNG41370D PROTEIN"/>
    <property type="match status" value="1"/>
</dbReference>
<dbReference type="OrthoDB" id="1662399at2759"/>